<dbReference type="GO" id="GO:0003746">
    <property type="term" value="F:translation elongation factor activity"/>
    <property type="evidence" value="ECO:0007669"/>
    <property type="project" value="UniProtKB-KW"/>
</dbReference>
<feature type="compositionally biased region" description="Basic residues" evidence="1">
    <location>
        <begin position="77"/>
        <end position="86"/>
    </location>
</feature>
<feature type="compositionally biased region" description="Basic and acidic residues" evidence="1">
    <location>
        <begin position="382"/>
        <end position="399"/>
    </location>
</feature>
<feature type="compositionally biased region" description="Low complexity" evidence="1">
    <location>
        <begin position="281"/>
        <end position="292"/>
    </location>
</feature>
<accession>A0A6J4UEM2</accession>
<organism evidence="2">
    <name type="scientific">uncultured Thermomicrobiales bacterium</name>
    <dbReference type="NCBI Taxonomy" id="1645740"/>
    <lineage>
        <taxon>Bacteria</taxon>
        <taxon>Pseudomonadati</taxon>
        <taxon>Thermomicrobiota</taxon>
        <taxon>Thermomicrobia</taxon>
        <taxon>Thermomicrobiales</taxon>
        <taxon>environmental samples</taxon>
    </lineage>
</organism>
<feature type="compositionally biased region" description="Basic and acidic residues" evidence="1">
    <location>
        <begin position="11"/>
        <end position="32"/>
    </location>
</feature>
<sequence length="399" mass="42543">GQAEVRAQQATREHRDDRARRPRQDDPDRGDQQDAGAGRRRGGARLQQHRQRPRGAGPRHHHRAGPRRVRDPDAPLRPHRRPRPRRLHQEHDHRRRPDGRGDPGGQRPRRPDATDPGAHPPGAAGRRPQHGRLPEQGRHDGRRGAAGAGRARDPGAALAVRLPRRRDPDRARVGAGGAVEHQHRRDGAGVRADPGADADGRRLRADAGAGGGAAVPDADRGRVRDQGPRHGGDRPGRARDRADRGRDRDRRDGHAAQGDRDRRGDVPEDAGRGPGRRQRRGALAGRGADRCGAGAGAEQARHDQPAHEVPGRGVRADQGGGGAAHAVLPGVPAAVLHPDDRRDGGDHPERRGGDGDAGGQRADGGGADHARGGGRGAAVRDPGGRPDGRCRGRHQDRGV</sequence>
<feature type="region of interest" description="Disordered" evidence="1">
    <location>
        <begin position="1"/>
        <end position="399"/>
    </location>
</feature>
<evidence type="ECO:0000313" key="2">
    <source>
        <dbReference type="EMBL" id="CAA9548134.1"/>
    </source>
</evidence>
<name>A0A6J4UEM2_9BACT</name>
<dbReference type="AlphaFoldDB" id="A0A6J4UEM2"/>
<feature type="compositionally biased region" description="Basic and acidic residues" evidence="1">
    <location>
        <begin position="337"/>
        <end position="354"/>
    </location>
</feature>
<feature type="non-terminal residue" evidence="2">
    <location>
        <position position="399"/>
    </location>
</feature>
<feature type="compositionally biased region" description="Basic residues" evidence="1">
    <location>
        <begin position="38"/>
        <end position="67"/>
    </location>
</feature>
<keyword evidence="2" id="KW-0251">Elongation factor</keyword>
<dbReference type="EMBL" id="CADCWK010000053">
    <property type="protein sequence ID" value="CAA9548134.1"/>
    <property type="molecule type" value="Genomic_DNA"/>
</dbReference>
<keyword evidence="2" id="KW-0648">Protein biosynthesis</keyword>
<gene>
    <name evidence="2" type="ORF">AVDCRST_MAG33-648</name>
</gene>
<protein>
    <submittedName>
        <fullName evidence="2">Translation elongation factor Tu</fullName>
    </submittedName>
</protein>
<feature type="compositionally biased region" description="Basic and acidic residues" evidence="1">
    <location>
        <begin position="132"/>
        <end position="143"/>
    </location>
</feature>
<feature type="compositionally biased region" description="Basic and acidic residues" evidence="1">
    <location>
        <begin position="299"/>
        <end position="310"/>
    </location>
</feature>
<feature type="compositionally biased region" description="Basic and acidic residues" evidence="1">
    <location>
        <begin position="217"/>
        <end position="271"/>
    </location>
</feature>
<feature type="compositionally biased region" description="Gly residues" evidence="1">
    <location>
        <begin position="355"/>
        <end position="365"/>
    </location>
</feature>
<reference evidence="2" key="1">
    <citation type="submission" date="2020-02" db="EMBL/GenBank/DDBJ databases">
        <authorList>
            <person name="Meier V. D."/>
        </authorList>
    </citation>
    <scope>NUCLEOTIDE SEQUENCE</scope>
    <source>
        <strain evidence="2">AVDCRST_MAG33</strain>
    </source>
</reference>
<feature type="non-terminal residue" evidence="2">
    <location>
        <position position="1"/>
    </location>
</feature>
<proteinExistence type="predicted"/>
<evidence type="ECO:0000256" key="1">
    <source>
        <dbReference type="SAM" id="MobiDB-lite"/>
    </source>
</evidence>